<keyword evidence="4" id="KW-1185">Reference proteome</keyword>
<dbReference type="EMBL" id="JAKFHA010000001">
    <property type="protein sequence ID" value="MCF2526311.1"/>
    <property type="molecule type" value="Genomic_DNA"/>
</dbReference>
<dbReference type="RefSeq" id="WP_235050353.1">
    <property type="nucleotide sequence ID" value="NZ_JAKFHA010000001.1"/>
</dbReference>
<dbReference type="Proteomes" id="UP001165378">
    <property type="component" value="Unassembled WGS sequence"/>
</dbReference>
<gene>
    <name evidence="3" type="ORF">LZ495_03620</name>
</gene>
<accession>A0AA41PW67</accession>
<feature type="transmembrane region" description="Helical" evidence="2">
    <location>
        <begin position="53"/>
        <end position="74"/>
    </location>
</feature>
<feature type="compositionally biased region" description="Gly residues" evidence="1">
    <location>
        <begin position="314"/>
        <end position="325"/>
    </location>
</feature>
<keyword evidence="2" id="KW-1133">Transmembrane helix</keyword>
<sequence length="325" mass="32612">MNSDHLGTAGAPDAEALSDAMRTAATGVQAPAGLVQGGLARGRRMRAVRRMQIVGASLAVVVAAAGGTLALTAADGGSGPAATVGRQPTVTVASPTAPVPNVPRLSAQQVWEALKPLLPPGSITNVQLHEPVWDDNPHKMQSAAGVSFVFDPDGKGAGEVSFSIKPTSDLAAYECPDYTGTVATCSRADLAGGLLIELRKDREYPVSATTDDGKAGSEGRGAWTHAANLRLANGFGVTMYSTSTPTDKSGTTGRPAAVLTLEQQQAITSAPVWQSLAVPGSLPTRQATPAQGAGNGAVPENVGAPTATTAPSGTGWGSGTGTGKG</sequence>
<keyword evidence="2" id="KW-0812">Transmembrane</keyword>
<protein>
    <submittedName>
        <fullName evidence="3">Uncharacterized protein</fullName>
    </submittedName>
</protein>
<dbReference type="AlphaFoldDB" id="A0AA41PW67"/>
<evidence type="ECO:0000313" key="3">
    <source>
        <dbReference type="EMBL" id="MCF2526311.1"/>
    </source>
</evidence>
<comment type="caution">
    <text evidence="3">The sequence shown here is derived from an EMBL/GenBank/DDBJ whole genome shotgun (WGS) entry which is preliminary data.</text>
</comment>
<keyword evidence="2" id="KW-0472">Membrane</keyword>
<feature type="compositionally biased region" description="Low complexity" evidence="1">
    <location>
        <begin position="303"/>
        <end position="313"/>
    </location>
</feature>
<feature type="region of interest" description="Disordered" evidence="1">
    <location>
        <begin position="283"/>
        <end position="325"/>
    </location>
</feature>
<organism evidence="3 4">
    <name type="scientific">Yinghuangia soli</name>
    <dbReference type="NCBI Taxonomy" id="2908204"/>
    <lineage>
        <taxon>Bacteria</taxon>
        <taxon>Bacillati</taxon>
        <taxon>Actinomycetota</taxon>
        <taxon>Actinomycetes</taxon>
        <taxon>Kitasatosporales</taxon>
        <taxon>Streptomycetaceae</taxon>
        <taxon>Yinghuangia</taxon>
    </lineage>
</organism>
<evidence type="ECO:0000313" key="4">
    <source>
        <dbReference type="Proteomes" id="UP001165378"/>
    </source>
</evidence>
<proteinExistence type="predicted"/>
<reference evidence="3" key="1">
    <citation type="submission" date="2022-01" db="EMBL/GenBank/DDBJ databases">
        <title>Genome-Based Taxonomic Classification of the Phylum Actinobacteria.</title>
        <authorList>
            <person name="Gao Y."/>
        </authorList>
    </citation>
    <scope>NUCLEOTIDE SEQUENCE</scope>
    <source>
        <strain evidence="3">KLBMP 8922</strain>
    </source>
</reference>
<evidence type="ECO:0000256" key="1">
    <source>
        <dbReference type="SAM" id="MobiDB-lite"/>
    </source>
</evidence>
<evidence type="ECO:0000256" key="2">
    <source>
        <dbReference type="SAM" id="Phobius"/>
    </source>
</evidence>
<name>A0AA41PW67_9ACTN</name>